<dbReference type="KEGG" id="pnd:Pla175_46040"/>
<organism evidence="1 2">
    <name type="scientific">Pirellulimonas nuda</name>
    <dbReference type="NCBI Taxonomy" id="2528009"/>
    <lineage>
        <taxon>Bacteria</taxon>
        <taxon>Pseudomonadati</taxon>
        <taxon>Planctomycetota</taxon>
        <taxon>Planctomycetia</taxon>
        <taxon>Pirellulales</taxon>
        <taxon>Lacipirellulaceae</taxon>
        <taxon>Pirellulimonas</taxon>
    </lineage>
</organism>
<evidence type="ECO:0000313" key="2">
    <source>
        <dbReference type="Proteomes" id="UP000317429"/>
    </source>
</evidence>
<dbReference type="RefSeq" id="WP_145291064.1">
    <property type="nucleotide sequence ID" value="NZ_CP036291.1"/>
</dbReference>
<dbReference type="AlphaFoldDB" id="A0A518DI89"/>
<gene>
    <name evidence="1" type="ORF">Pla175_46040</name>
</gene>
<dbReference type="EMBL" id="CP036291">
    <property type="protein sequence ID" value="QDU91184.1"/>
    <property type="molecule type" value="Genomic_DNA"/>
</dbReference>
<dbReference type="Proteomes" id="UP000317429">
    <property type="component" value="Chromosome"/>
</dbReference>
<sequence>MRNQTLSPAVLAAILLAIGGPWIVVGCADSARQAEIASAREKYLLTSKPTDAIPVLAVRDQDLEASEEGVDVVFTGKIGGMPNPWPEREKAFPWRTEQAVVFVVDPATAAEFADHQHAPGSAGCAFCERRAMGMATSVATVSFGADTAHGPTPIDVRTLFDLREGDTVVVRGKAKRVGDADTGLIDVVADGIYVEPRS</sequence>
<protein>
    <submittedName>
        <fullName evidence="1">Uncharacterized protein</fullName>
    </submittedName>
</protein>
<name>A0A518DI89_9BACT</name>
<evidence type="ECO:0000313" key="1">
    <source>
        <dbReference type="EMBL" id="QDU91184.1"/>
    </source>
</evidence>
<reference evidence="1 2" key="1">
    <citation type="submission" date="2019-02" db="EMBL/GenBank/DDBJ databases">
        <title>Deep-cultivation of Planctomycetes and their phenomic and genomic characterization uncovers novel biology.</title>
        <authorList>
            <person name="Wiegand S."/>
            <person name="Jogler M."/>
            <person name="Boedeker C."/>
            <person name="Pinto D."/>
            <person name="Vollmers J."/>
            <person name="Rivas-Marin E."/>
            <person name="Kohn T."/>
            <person name="Peeters S.H."/>
            <person name="Heuer A."/>
            <person name="Rast P."/>
            <person name="Oberbeckmann S."/>
            <person name="Bunk B."/>
            <person name="Jeske O."/>
            <person name="Meyerdierks A."/>
            <person name="Storesund J.E."/>
            <person name="Kallscheuer N."/>
            <person name="Luecker S."/>
            <person name="Lage O.M."/>
            <person name="Pohl T."/>
            <person name="Merkel B.J."/>
            <person name="Hornburger P."/>
            <person name="Mueller R.-W."/>
            <person name="Bruemmer F."/>
            <person name="Labrenz M."/>
            <person name="Spormann A.M."/>
            <person name="Op den Camp H."/>
            <person name="Overmann J."/>
            <person name="Amann R."/>
            <person name="Jetten M.S.M."/>
            <person name="Mascher T."/>
            <person name="Medema M.H."/>
            <person name="Devos D.P."/>
            <person name="Kaster A.-K."/>
            <person name="Ovreas L."/>
            <person name="Rohde M."/>
            <person name="Galperin M.Y."/>
            <person name="Jogler C."/>
        </authorList>
    </citation>
    <scope>NUCLEOTIDE SEQUENCE [LARGE SCALE GENOMIC DNA]</scope>
    <source>
        <strain evidence="1 2">Pla175</strain>
    </source>
</reference>
<accession>A0A518DI89</accession>
<dbReference type="PROSITE" id="PS51257">
    <property type="entry name" value="PROKAR_LIPOPROTEIN"/>
    <property type="match status" value="1"/>
</dbReference>
<dbReference type="OrthoDB" id="287786at2"/>
<keyword evidence="2" id="KW-1185">Reference proteome</keyword>
<proteinExistence type="predicted"/>